<sequence length="60" mass="6378">MSIMNVLSFAAKATGVLAFAAAIAATEMALIKIFSDEVGYLVLVAFIALAIVAWRRTETD</sequence>
<feature type="transmembrane region" description="Helical" evidence="1">
    <location>
        <begin position="38"/>
        <end position="54"/>
    </location>
</feature>
<proteinExistence type="predicted"/>
<accession>A0A9W3K609</accession>
<keyword evidence="1" id="KW-0472">Membrane</keyword>
<organism evidence="2 3">
    <name type="scientific">Burkholderia cepacia GG4</name>
    <dbReference type="NCBI Taxonomy" id="1009846"/>
    <lineage>
        <taxon>Bacteria</taxon>
        <taxon>Pseudomonadati</taxon>
        <taxon>Pseudomonadota</taxon>
        <taxon>Betaproteobacteria</taxon>
        <taxon>Burkholderiales</taxon>
        <taxon>Burkholderiaceae</taxon>
        <taxon>Burkholderia</taxon>
        <taxon>Burkholderia cepacia complex</taxon>
    </lineage>
</organism>
<keyword evidence="1" id="KW-1133">Transmembrane helix</keyword>
<dbReference type="KEGG" id="bct:GEM_4956"/>
<reference evidence="2 3" key="1">
    <citation type="journal article" date="2012" name="J. Bacteriol.">
        <title>Complete Genome Sequence of Burkholderia sp. Strain GG4, a Betaproteobacterium That Reduces 3-Oxo-N-Acylhomoserine Lactones and Produces Different N-Acylhomoserine Lactones.</title>
        <authorList>
            <person name="Hong K.W."/>
            <person name="Koh C.L."/>
            <person name="Sam C.K."/>
            <person name="Yin W.F."/>
            <person name="Chan K.G."/>
        </authorList>
    </citation>
    <scope>NUCLEOTIDE SEQUENCE [LARGE SCALE GENOMIC DNA]</scope>
    <source>
        <strain evidence="2 3">GG4</strain>
    </source>
</reference>
<evidence type="ECO:0000313" key="2">
    <source>
        <dbReference type="EMBL" id="AFQ51343.1"/>
    </source>
</evidence>
<evidence type="ECO:0000313" key="3">
    <source>
        <dbReference type="Proteomes" id="UP000032866"/>
    </source>
</evidence>
<name>A0A9W3K609_BURCE</name>
<evidence type="ECO:0000256" key="1">
    <source>
        <dbReference type="SAM" id="Phobius"/>
    </source>
</evidence>
<dbReference type="EMBL" id="CP003775">
    <property type="protein sequence ID" value="AFQ51343.1"/>
    <property type="molecule type" value="Genomic_DNA"/>
</dbReference>
<keyword evidence="1" id="KW-0812">Transmembrane</keyword>
<protein>
    <submittedName>
        <fullName evidence="2">Uncharacterized protein</fullName>
    </submittedName>
</protein>
<gene>
    <name evidence="2" type="ORF">GEM_4956</name>
</gene>
<dbReference type="Proteomes" id="UP000032866">
    <property type="component" value="Chromosome 2"/>
</dbReference>
<dbReference type="AlphaFoldDB" id="A0A9W3K609"/>